<organism evidence="2">
    <name type="scientific">Mucochytrium quahogii</name>
    <dbReference type="NCBI Taxonomy" id="96639"/>
    <lineage>
        <taxon>Eukaryota</taxon>
        <taxon>Sar</taxon>
        <taxon>Stramenopiles</taxon>
        <taxon>Bigyra</taxon>
        <taxon>Labyrinthulomycetes</taxon>
        <taxon>Thraustochytrida</taxon>
        <taxon>Thraustochytriidae</taxon>
        <taxon>Mucochytrium</taxon>
    </lineage>
</organism>
<gene>
    <name evidence="2" type="ORF">QSP1433_LOCUS11542</name>
</gene>
<keyword evidence="1" id="KW-0812">Transmembrane</keyword>
<keyword evidence="1" id="KW-0472">Membrane</keyword>
<reference evidence="2" key="1">
    <citation type="submission" date="2021-01" db="EMBL/GenBank/DDBJ databases">
        <authorList>
            <person name="Corre E."/>
            <person name="Pelletier E."/>
            <person name="Niang G."/>
            <person name="Scheremetjew M."/>
            <person name="Finn R."/>
            <person name="Kale V."/>
            <person name="Holt S."/>
            <person name="Cochrane G."/>
            <person name="Meng A."/>
            <person name="Brown T."/>
            <person name="Cohen L."/>
        </authorList>
    </citation>
    <scope>NUCLEOTIDE SEQUENCE</scope>
    <source>
        <strain evidence="2">NY070348D</strain>
    </source>
</reference>
<evidence type="ECO:0000313" key="2">
    <source>
        <dbReference type="EMBL" id="CAD9692964.1"/>
    </source>
</evidence>
<dbReference type="EMBL" id="HBHK01018194">
    <property type="protein sequence ID" value="CAD9692964.1"/>
    <property type="molecule type" value="Transcribed_RNA"/>
</dbReference>
<accession>A0A7S2WJS6</accession>
<feature type="transmembrane region" description="Helical" evidence="1">
    <location>
        <begin position="117"/>
        <end position="139"/>
    </location>
</feature>
<feature type="transmembrane region" description="Helical" evidence="1">
    <location>
        <begin position="159"/>
        <end position="183"/>
    </location>
</feature>
<evidence type="ECO:0000256" key="1">
    <source>
        <dbReference type="SAM" id="Phobius"/>
    </source>
</evidence>
<name>A0A7S2WJS6_9STRA</name>
<keyword evidence="1" id="KW-1133">Transmembrane helix</keyword>
<dbReference type="AlphaFoldDB" id="A0A7S2WJS6"/>
<feature type="transmembrane region" description="Helical" evidence="1">
    <location>
        <begin position="20"/>
        <end position="44"/>
    </location>
</feature>
<feature type="transmembrane region" description="Helical" evidence="1">
    <location>
        <begin position="82"/>
        <end position="105"/>
    </location>
</feature>
<protein>
    <submittedName>
        <fullName evidence="2">Uncharacterized protein</fullName>
    </submittedName>
</protein>
<sequence length="231" mass="25206">MMMEPTTMENNMPVKKVARIEITTIVFGVISVAFGAISLATSWLNVECTGNSANNLDNHCGQTTLWEAKNFINGNQDSKVSIILLVQVFAASSFVFNAISLAAGLKSFFTMRKIWKCCALTDAFSCFCGAAALILWMSVGDDAWYKAVSKPNVRAESVSLIALGEIALIISICLSLCGVLMSLMTHQWWRQGILYLEELKVETQHEISVTEDVKDLEKAAVHASSPTGSKV</sequence>
<proteinExistence type="predicted"/>